<dbReference type="Pfam" id="PF00005">
    <property type="entry name" value="ABC_tran"/>
    <property type="match status" value="1"/>
</dbReference>
<evidence type="ECO:0000256" key="4">
    <source>
        <dbReference type="ARBA" id="ARBA00022840"/>
    </source>
</evidence>
<evidence type="ECO:0000256" key="2">
    <source>
        <dbReference type="ARBA" id="ARBA00022448"/>
    </source>
</evidence>
<dbReference type="SMART" id="SM00382">
    <property type="entry name" value="AAA"/>
    <property type="match status" value="1"/>
</dbReference>
<organism evidence="6">
    <name type="scientific">uncultured bacterium contig00091</name>
    <dbReference type="NCBI Taxonomy" id="1181562"/>
    <lineage>
        <taxon>Bacteria</taxon>
        <taxon>environmental samples</taxon>
    </lineage>
</organism>
<dbReference type="AlphaFoldDB" id="A0A806KIR5"/>
<protein>
    <submittedName>
        <fullName evidence="6">ABC transporter, ATP-binding protein</fullName>
    </submittedName>
</protein>
<keyword evidence="2" id="KW-0813">Transport</keyword>
<evidence type="ECO:0000256" key="1">
    <source>
        <dbReference type="ARBA" id="ARBA00005417"/>
    </source>
</evidence>
<dbReference type="PROSITE" id="PS50893">
    <property type="entry name" value="ABC_TRANSPORTER_2"/>
    <property type="match status" value="1"/>
</dbReference>
<dbReference type="PANTHER" id="PTHR42734:SF17">
    <property type="entry name" value="METAL TRANSPORT SYSTEM ATP-BINDING PROTEIN TM_0124-RELATED"/>
    <property type="match status" value="1"/>
</dbReference>
<evidence type="ECO:0000256" key="3">
    <source>
        <dbReference type="ARBA" id="ARBA00022741"/>
    </source>
</evidence>
<dbReference type="EMBL" id="JQ844207">
    <property type="protein sequence ID" value="AGS52760.1"/>
    <property type="molecule type" value="Genomic_DNA"/>
</dbReference>
<dbReference type="PANTHER" id="PTHR42734">
    <property type="entry name" value="METAL TRANSPORT SYSTEM ATP-BINDING PROTEIN TM_0124-RELATED"/>
    <property type="match status" value="1"/>
</dbReference>
<comment type="similarity">
    <text evidence="1">Belongs to the ABC transporter superfamily.</text>
</comment>
<evidence type="ECO:0000259" key="5">
    <source>
        <dbReference type="PROSITE" id="PS50893"/>
    </source>
</evidence>
<dbReference type="InterPro" id="IPR003593">
    <property type="entry name" value="AAA+_ATPase"/>
</dbReference>
<name>A0A806KIR5_9BACT</name>
<evidence type="ECO:0000313" key="6">
    <source>
        <dbReference type="EMBL" id="AGS52760.1"/>
    </source>
</evidence>
<dbReference type="GO" id="GO:0016887">
    <property type="term" value="F:ATP hydrolysis activity"/>
    <property type="evidence" value="ECO:0007669"/>
    <property type="project" value="InterPro"/>
</dbReference>
<proteinExistence type="inferred from homology"/>
<dbReference type="Gene3D" id="3.40.50.300">
    <property type="entry name" value="P-loop containing nucleotide triphosphate hydrolases"/>
    <property type="match status" value="1"/>
</dbReference>
<accession>A0A806KIR5</accession>
<dbReference type="SUPFAM" id="SSF52540">
    <property type="entry name" value="P-loop containing nucleoside triphosphate hydrolases"/>
    <property type="match status" value="1"/>
</dbReference>
<dbReference type="InterPro" id="IPR003439">
    <property type="entry name" value="ABC_transporter-like_ATP-bd"/>
</dbReference>
<keyword evidence="4 6" id="KW-0067">ATP-binding</keyword>
<dbReference type="InterPro" id="IPR027417">
    <property type="entry name" value="P-loop_NTPase"/>
</dbReference>
<sequence length="240" mass="26500">MLITCRNVSLGYDGHTAVKELNFSVEEGDFLCIAGENGCGKSTLIKGLLKLLAPMEGTIEFSPAIGRTGTGYLSQESVAKKDFPAGVFEIVLSGNIGKMSLRPFYNKAEKNKAEEKIKLLGIADLKNKCFRELSGGQQRRVLLARALCSAEKLLVLDEPFAGLDPLISAELFALLKKINREMGMTIIMVSHDIEAANCATKVLHLQKKQLFFGTMEEYRNSETGKEFFVNIGEDNDRNNR</sequence>
<reference evidence="6" key="1">
    <citation type="submission" date="2012-03" db="EMBL/GenBank/DDBJ databases">
        <title>Functional metagenomics reveals considerable lignocellulase gene clusters in the gut microbiome of a wood-feeding higher termite.</title>
        <authorList>
            <person name="Liu N."/>
        </authorList>
    </citation>
    <scope>NUCLEOTIDE SEQUENCE</scope>
</reference>
<feature type="domain" description="ABC transporter" evidence="5">
    <location>
        <begin position="3"/>
        <end position="231"/>
    </location>
</feature>
<dbReference type="InterPro" id="IPR050153">
    <property type="entry name" value="Metal_Ion_Import_ABC"/>
</dbReference>
<keyword evidence="3" id="KW-0547">Nucleotide-binding</keyword>
<dbReference type="PROSITE" id="PS00211">
    <property type="entry name" value="ABC_TRANSPORTER_1"/>
    <property type="match status" value="1"/>
</dbReference>
<dbReference type="GO" id="GO:0005524">
    <property type="term" value="F:ATP binding"/>
    <property type="evidence" value="ECO:0007669"/>
    <property type="project" value="UniProtKB-KW"/>
</dbReference>
<dbReference type="InterPro" id="IPR017871">
    <property type="entry name" value="ABC_transporter-like_CS"/>
</dbReference>